<evidence type="ECO:0000313" key="3">
    <source>
        <dbReference type="Proteomes" id="UP001066276"/>
    </source>
</evidence>
<organism evidence="2 3">
    <name type="scientific">Pleurodeles waltl</name>
    <name type="common">Iberian ribbed newt</name>
    <dbReference type="NCBI Taxonomy" id="8319"/>
    <lineage>
        <taxon>Eukaryota</taxon>
        <taxon>Metazoa</taxon>
        <taxon>Chordata</taxon>
        <taxon>Craniata</taxon>
        <taxon>Vertebrata</taxon>
        <taxon>Euteleostomi</taxon>
        <taxon>Amphibia</taxon>
        <taxon>Batrachia</taxon>
        <taxon>Caudata</taxon>
        <taxon>Salamandroidea</taxon>
        <taxon>Salamandridae</taxon>
        <taxon>Pleurodelinae</taxon>
        <taxon>Pleurodeles</taxon>
    </lineage>
</organism>
<evidence type="ECO:0000313" key="2">
    <source>
        <dbReference type="EMBL" id="KAJ1125692.1"/>
    </source>
</evidence>
<dbReference type="EMBL" id="JANPWB010000011">
    <property type="protein sequence ID" value="KAJ1125692.1"/>
    <property type="molecule type" value="Genomic_DNA"/>
</dbReference>
<dbReference type="AlphaFoldDB" id="A0AAV7PE34"/>
<comment type="caution">
    <text evidence="2">The sequence shown here is derived from an EMBL/GenBank/DDBJ whole genome shotgun (WGS) entry which is preliminary data.</text>
</comment>
<protein>
    <submittedName>
        <fullName evidence="2">Uncharacterized protein</fullName>
    </submittedName>
</protein>
<feature type="region of interest" description="Disordered" evidence="1">
    <location>
        <begin position="49"/>
        <end position="72"/>
    </location>
</feature>
<proteinExistence type="predicted"/>
<gene>
    <name evidence="2" type="ORF">NDU88_004115</name>
</gene>
<accession>A0AAV7PE34</accession>
<feature type="compositionally biased region" description="Polar residues" evidence="1">
    <location>
        <begin position="53"/>
        <end position="65"/>
    </location>
</feature>
<evidence type="ECO:0000256" key="1">
    <source>
        <dbReference type="SAM" id="MobiDB-lite"/>
    </source>
</evidence>
<reference evidence="2" key="1">
    <citation type="journal article" date="2022" name="bioRxiv">
        <title>Sequencing and chromosome-scale assembly of the giantPleurodeles waltlgenome.</title>
        <authorList>
            <person name="Brown T."/>
            <person name="Elewa A."/>
            <person name="Iarovenko S."/>
            <person name="Subramanian E."/>
            <person name="Araus A.J."/>
            <person name="Petzold A."/>
            <person name="Susuki M."/>
            <person name="Suzuki K.-i.T."/>
            <person name="Hayashi T."/>
            <person name="Toyoda A."/>
            <person name="Oliveira C."/>
            <person name="Osipova E."/>
            <person name="Leigh N.D."/>
            <person name="Simon A."/>
            <person name="Yun M.H."/>
        </authorList>
    </citation>
    <scope>NUCLEOTIDE SEQUENCE</scope>
    <source>
        <strain evidence="2">20211129_DDA</strain>
        <tissue evidence="2">Liver</tissue>
    </source>
</reference>
<sequence>MTFHGASQSVAETARHRSCNQEGPNQNEAIRPPQKILNKCNLKQWVSPDARAQSISREAPSNQKRTSAKGLEAGSRITLLTGQLDTDLSITISEVTDYLEQDFPWSKSECG</sequence>
<feature type="region of interest" description="Disordered" evidence="1">
    <location>
        <begin position="1"/>
        <end position="34"/>
    </location>
</feature>
<name>A0AAV7PE34_PLEWA</name>
<keyword evidence="3" id="KW-1185">Reference proteome</keyword>
<feature type="compositionally biased region" description="Polar residues" evidence="1">
    <location>
        <begin position="1"/>
        <end position="11"/>
    </location>
</feature>
<dbReference type="Proteomes" id="UP001066276">
    <property type="component" value="Chromosome 7"/>
</dbReference>